<keyword evidence="1" id="KW-0175">Coiled coil</keyword>
<name>A0AAQ3SYM7_PASNO</name>
<dbReference type="AlphaFoldDB" id="A0AAQ3SYM7"/>
<organism evidence="2 3">
    <name type="scientific">Paspalum notatum var. saurae</name>
    <dbReference type="NCBI Taxonomy" id="547442"/>
    <lineage>
        <taxon>Eukaryota</taxon>
        <taxon>Viridiplantae</taxon>
        <taxon>Streptophyta</taxon>
        <taxon>Embryophyta</taxon>
        <taxon>Tracheophyta</taxon>
        <taxon>Spermatophyta</taxon>
        <taxon>Magnoliopsida</taxon>
        <taxon>Liliopsida</taxon>
        <taxon>Poales</taxon>
        <taxon>Poaceae</taxon>
        <taxon>PACMAD clade</taxon>
        <taxon>Panicoideae</taxon>
        <taxon>Andropogonodae</taxon>
        <taxon>Paspaleae</taxon>
        <taxon>Paspalinae</taxon>
        <taxon>Paspalum</taxon>
    </lineage>
</organism>
<evidence type="ECO:0000313" key="3">
    <source>
        <dbReference type="Proteomes" id="UP001341281"/>
    </source>
</evidence>
<reference evidence="2 3" key="1">
    <citation type="submission" date="2024-02" db="EMBL/GenBank/DDBJ databases">
        <title>High-quality chromosome-scale genome assembly of Pensacola bahiagrass (Paspalum notatum Flugge var. saurae).</title>
        <authorList>
            <person name="Vega J.M."/>
            <person name="Podio M."/>
            <person name="Orjuela J."/>
            <person name="Siena L.A."/>
            <person name="Pessino S.C."/>
            <person name="Combes M.C."/>
            <person name="Mariac C."/>
            <person name="Albertini E."/>
            <person name="Pupilli F."/>
            <person name="Ortiz J.P.A."/>
            <person name="Leblanc O."/>
        </authorList>
    </citation>
    <scope>NUCLEOTIDE SEQUENCE [LARGE SCALE GENOMIC DNA]</scope>
    <source>
        <strain evidence="2">R1</strain>
        <tissue evidence="2">Leaf</tissue>
    </source>
</reference>
<feature type="coiled-coil region" evidence="1">
    <location>
        <begin position="123"/>
        <end position="150"/>
    </location>
</feature>
<dbReference type="Proteomes" id="UP001341281">
    <property type="component" value="Chromosome 03"/>
</dbReference>
<sequence>MLREALVRLRLGHAWVTYVGTRYRHRIYQEGWAMAIQISIFDEYGARHDIALSYAPALRHNYEATISDAAQEALATLCYSCHSLLADDTLRYLPRHQLGGLDTWIATPIAEKNPRLEATIDYLVALNTDYNALAEELRAAKLELPRLRAQITPSMPVFNPVYYPPRKRVRYNDPAARTYIRHP</sequence>
<dbReference type="EMBL" id="CP144747">
    <property type="protein sequence ID" value="WVZ63258.1"/>
    <property type="molecule type" value="Genomic_DNA"/>
</dbReference>
<accession>A0AAQ3SYM7</accession>
<evidence type="ECO:0000256" key="1">
    <source>
        <dbReference type="SAM" id="Coils"/>
    </source>
</evidence>
<keyword evidence="3" id="KW-1185">Reference proteome</keyword>
<evidence type="ECO:0000313" key="2">
    <source>
        <dbReference type="EMBL" id="WVZ63258.1"/>
    </source>
</evidence>
<proteinExistence type="predicted"/>
<gene>
    <name evidence="2" type="ORF">U9M48_012903</name>
</gene>
<protein>
    <submittedName>
        <fullName evidence="2">Uncharacterized protein</fullName>
    </submittedName>
</protein>